<feature type="domain" description="PA" evidence="2">
    <location>
        <begin position="83"/>
        <end position="163"/>
    </location>
</feature>
<dbReference type="AlphaFoldDB" id="A0A2G2X4H2"/>
<proteinExistence type="predicted"/>
<gene>
    <name evidence="3" type="ORF">CQW23_06848</name>
</gene>
<keyword evidence="1" id="KW-0325">Glycoprotein</keyword>
<dbReference type="EMBL" id="MLFT02000003">
    <property type="protein sequence ID" value="PHT52386.1"/>
    <property type="molecule type" value="Genomic_DNA"/>
</dbReference>
<dbReference type="InterPro" id="IPR046450">
    <property type="entry name" value="PA_dom_sf"/>
</dbReference>
<dbReference type="SUPFAM" id="SSF52025">
    <property type="entry name" value="PA domain"/>
    <property type="match status" value="1"/>
</dbReference>
<dbReference type="PANTHER" id="PTHR10404">
    <property type="entry name" value="N-ACETYLATED-ALPHA-LINKED ACIDIC DIPEPTIDASE"/>
    <property type="match status" value="1"/>
</dbReference>
<dbReference type="OrthoDB" id="1257106at2759"/>
<reference evidence="3 4" key="1">
    <citation type="journal article" date="2017" name="Genome Biol.">
        <title>New reference genome sequences of hot pepper reveal the massive evolution of plant disease-resistance genes by retroduplication.</title>
        <authorList>
            <person name="Kim S."/>
            <person name="Park J."/>
            <person name="Yeom S.I."/>
            <person name="Kim Y.M."/>
            <person name="Seo E."/>
            <person name="Kim K.T."/>
            <person name="Kim M.S."/>
            <person name="Lee J.M."/>
            <person name="Cheong K."/>
            <person name="Shin H.S."/>
            <person name="Kim S.B."/>
            <person name="Han K."/>
            <person name="Lee J."/>
            <person name="Park M."/>
            <person name="Lee H.A."/>
            <person name="Lee H.Y."/>
            <person name="Lee Y."/>
            <person name="Oh S."/>
            <person name="Lee J.H."/>
            <person name="Choi E."/>
            <person name="Choi E."/>
            <person name="Lee S.E."/>
            <person name="Jeon J."/>
            <person name="Kim H."/>
            <person name="Choi G."/>
            <person name="Song H."/>
            <person name="Lee J."/>
            <person name="Lee S.C."/>
            <person name="Kwon J.K."/>
            <person name="Lee H.Y."/>
            <person name="Koo N."/>
            <person name="Hong Y."/>
            <person name="Kim R.W."/>
            <person name="Kang W.H."/>
            <person name="Huh J.H."/>
            <person name="Kang B.C."/>
            <person name="Yang T.J."/>
            <person name="Lee Y.H."/>
            <person name="Bennetzen J.L."/>
            <person name="Choi D."/>
        </authorList>
    </citation>
    <scope>NUCLEOTIDE SEQUENCE [LARGE SCALE GENOMIC DNA]</scope>
    <source>
        <strain evidence="4">cv. PBC81</strain>
    </source>
</reference>
<dbReference type="Gene3D" id="3.50.30.30">
    <property type="match status" value="1"/>
</dbReference>
<dbReference type="SUPFAM" id="SSF53187">
    <property type="entry name" value="Zn-dependent exopeptidases"/>
    <property type="match status" value="1"/>
</dbReference>
<dbReference type="GO" id="GO:0004180">
    <property type="term" value="F:carboxypeptidase activity"/>
    <property type="evidence" value="ECO:0007669"/>
    <property type="project" value="TreeGrafter"/>
</dbReference>
<evidence type="ECO:0000256" key="1">
    <source>
        <dbReference type="ARBA" id="ARBA00023180"/>
    </source>
</evidence>
<protein>
    <recommendedName>
        <fullName evidence="2">PA domain-containing protein</fullName>
    </recommendedName>
</protein>
<dbReference type="Proteomes" id="UP000224567">
    <property type="component" value="Unassembled WGS sequence"/>
</dbReference>
<dbReference type="InterPro" id="IPR003137">
    <property type="entry name" value="PA_domain"/>
</dbReference>
<sequence>MGIVRPNRSLVLTTSSNLEKTIVFDLVQEVYDGDPYVEVAHELLPTFHAYARSGGHGFKPWKQLLAEMLGKAAYDTPYGTAVGPMVYVNYGRVEDYTTLREMGVNVSNTVVLARYGKIFRGDIVHNAYSAGAIGVLIFTNKKDYGGERWFPNDKWMPLSGVQVGSVYDGIGDPTTPGCPSTGECERLSDEEVENEGNVPLIPSLPISWADGDAIIGTIGGKVANMDWQGGEDSPIYRVGPGPAIANLSYEVYDELKRRDMVSEDSFSRVADSKLSTRLQINMGLSSGGYSCNHRDAWTFGAVDPNSGTVTLLEVQDPDNSSQTIYQSWLASNNDTTVKIGRLEGAGSDYAAFVQHIGTPALDMSFGNGYLVYHLMYDDFVWMKKFGDPMFHRHAAVASIWGLVALRLADDEVLPFNYLSYAIKLQKSAENLEGEISDNGISLVPFIMSCMSTDILNADDILDASVVSSVLIDILNVDDILDASVVSSVSIDILDADNILYASVVSSVSTIILDADDILDASIVSSMSIDTLDADDILYASIVSSMSTDIGC</sequence>
<dbReference type="InterPro" id="IPR039373">
    <property type="entry name" value="Peptidase_M28B"/>
</dbReference>
<dbReference type="STRING" id="33114.A0A2G2X4H2"/>
<dbReference type="Gene3D" id="3.40.630.10">
    <property type="entry name" value="Zn peptidases"/>
    <property type="match status" value="2"/>
</dbReference>
<evidence type="ECO:0000313" key="4">
    <source>
        <dbReference type="Proteomes" id="UP000224567"/>
    </source>
</evidence>
<reference evidence="4" key="2">
    <citation type="journal article" date="2017" name="J. Anim. Genet.">
        <title>Multiple reference genome sequences of hot pepper reveal the massive evolution of plant disease resistance genes by retroduplication.</title>
        <authorList>
            <person name="Kim S."/>
            <person name="Park J."/>
            <person name="Yeom S.-I."/>
            <person name="Kim Y.-M."/>
            <person name="Seo E."/>
            <person name="Kim K.-T."/>
            <person name="Kim M.-S."/>
            <person name="Lee J.M."/>
            <person name="Cheong K."/>
            <person name="Shin H.-S."/>
            <person name="Kim S.-B."/>
            <person name="Han K."/>
            <person name="Lee J."/>
            <person name="Park M."/>
            <person name="Lee H.-A."/>
            <person name="Lee H.-Y."/>
            <person name="Lee Y."/>
            <person name="Oh S."/>
            <person name="Lee J.H."/>
            <person name="Choi E."/>
            <person name="Choi E."/>
            <person name="Lee S.E."/>
            <person name="Jeon J."/>
            <person name="Kim H."/>
            <person name="Choi G."/>
            <person name="Song H."/>
            <person name="Lee J."/>
            <person name="Lee S.-C."/>
            <person name="Kwon J.-K."/>
            <person name="Lee H.-Y."/>
            <person name="Koo N."/>
            <person name="Hong Y."/>
            <person name="Kim R.W."/>
            <person name="Kang W.-H."/>
            <person name="Huh J.H."/>
            <person name="Kang B.-C."/>
            <person name="Yang T.-J."/>
            <person name="Lee Y.-H."/>
            <person name="Bennetzen J.L."/>
            <person name="Choi D."/>
        </authorList>
    </citation>
    <scope>NUCLEOTIDE SEQUENCE [LARGE SCALE GENOMIC DNA]</scope>
    <source>
        <strain evidence="4">cv. PBC81</strain>
    </source>
</reference>
<keyword evidence="4" id="KW-1185">Reference proteome</keyword>
<evidence type="ECO:0000259" key="2">
    <source>
        <dbReference type="Pfam" id="PF02225"/>
    </source>
</evidence>
<comment type="caution">
    <text evidence="3">The sequence shown here is derived from an EMBL/GenBank/DDBJ whole genome shotgun (WGS) entry which is preliminary data.</text>
</comment>
<dbReference type="Pfam" id="PF02225">
    <property type="entry name" value="PA"/>
    <property type="match status" value="1"/>
</dbReference>
<name>A0A2G2X4H2_CAPBA</name>
<organism evidence="3 4">
    <name type="scientific">Capsicum baccatum</name>
    <name type="common">Peruvian pepper</name>
    <dbReference type="NCBI Taxonomy" id="33114"/>
    <lineage>
        <taxon>Eukaryota</taxon>
        <taxon>Viridiplantae</taxon>
        <taxon>Streptophyta</taxon>
        <taxon>Embryophyta</taxon>
        <taxon>Tracheophyta</taxon>
        <taxon>Spermatophyta</taxon>
        <taxon>Magnoliopsida</taxon>
        <taxon>eudicotyledons</taxon>
        <taxon>Gunneridae</taxon>
        <taxon>Pentapetalae</taxon>
        <taxon>asterids</taxon>
        <taxon>lamiids</taxon>
        <taxon>Solanales</taxon>
        <taxon>Solanaceae</taxon>
        <taxon>Solanoideae</taxon>
        <taxon>Capsiceae</taxon>
        <taxon>Capsicum</taxon>
    </lineage>
</organism>
<evidence type="ECO:0000313" key="3">
    <source>
        <dbReference type="EMBL" id="PHT52386.1"/>
    </source>
</evidence>
<dbReference type="CDD" id="cd02121">
    <property type="entry name" value="PA_GCPII_like"/>
    <property type="match status" value="1"/>
</dbReference>
<dbReference type="PANTHER" id="PTHR10404:SF46">
    <property type="entry name" value="VACUOLAR PROTEIN SORTING-ASSOCIATED PROTEIN 70"/>
    <property type="match status" value="1"/>
</dbReference>
<accession>A0A2G2X4H2</accession>